<evidence type="ECO:0000256" key="2">
    <source>
        <dbReference type="ARBA" id="ARBA00005417"/>
    </source>
</evidence>
<dbReference type="NCBIfam" id="NF007739">
    <property type="entry name" value="PRK10419.1"/>
    <property type="match status" value="2"/>
</dbReference>
<gene>
    <name evidence="9" type="ORF">IC608_10900</name>
</gene>
<dbReference type="NCBIfam" id="NF008453">
    <property type="entry name" value="PRK11308.1"/>
    <property type="match status" value="2"/>
</dbReference>
<dbReference type="Gene3D" id="3.40.50.300">
    <property type="entry name" value="P-loop containing nucleotide triphosphate hydrolases"/>
    <property type="match status" value="2"/>
</dbReference>
<keyword evidence="3" id="KW-0813">Transport</keyword>
<dbReference type="Proteomes" id="UP000654108">
    <property type="component" value="Unassembled WGS sequence"/>
</dbReference>
<evidence type="ECO:0000256" key="5">
    <source>
        <dbReference type="ARBA" id="ARBA00022741"/>
    </source>
</evidence>
<feature type="domain" description="ABC transporter" evidence="8">
    <location>
        <begin position="353"/>
        <end position="600"/>
    </location>
</feature>
<dbReference type="GO" id="GO:0015833">
    <property type="term" value="P:peptide transport"/>
    <property type="evidence" value="ECO:0007669"/>
    <property type="project" value="InterPro"/>
</dbReference>
<dbReference type="PROSITE" id="PS50893">
    <property type="entry name" value="ABC_TRANSPORTER_2"/>
    <property type="match status" value="2"/>
</dbReference>
<dbReference type="InterPro" id="IPR017871">
    <property type="entry name" value="ABC_transporter-like_CS"/>
</dbReference>
<evidence type="ECO:0000256" key="3">
    <source>
        <dbReference type="ARBA" id="ARBA00022448"/>
    </source>
</evidence>
<organism evidence="9 10">
    <name type="scientific">Devosia oryzisoli</name>
    <dbReference type="NCBI Taxonomy" id="2774138"/>
    <lineage>
        <taxon>Bacteria</taxon>
        <taxon>Pseudomonadati</taxon>
        <taxon>Pseudomonadota</taxon>
        <taxon>Alphaproteobacteria</taxon>
        <taxon>Hyphomicrobiales</taxon>
        <taxon>Devosiaceae</taxon>
        <taxon>Devosia</taxon>
    </lineage>
</organism>
<dbReference type="InterPro" id="IPR003593">
    <property type="entry name" value="AAA+_ATPase"/>
</dbReference>
<keyword evidence="5" id="KW-0547">Nucleotide-binding</keyword>
<keyword evidence="7" id="KW-0472">Membrane</keyword>
<dbReference type="SMART" id="SM00382">
    <property type="entry name" value="AAA"/>
    <property type="match status" value="2"/>
</dbReference>
<name>A0A927FV94_9HYPH</name>
<dbReference type="RefSeq" id="WP_191775238.1">
    <property type="nucleotide sequence ID" value="NZ_JACYFU010000002.1"/>
</dbReference>
<evidence type="ECO:0000256" key="7">
    <source>
        <dbReference type="ARBA" id="ARBA00023136"/>
    </source>
</evidence>
<evidence type="ECO:0000259" key="8">
    <source>
        <dbReference type="PROSITE" id="PS50893"/>
    </source>
</evidence>
<accession>A0A927FV94</accession>
<dbReference type="Pfam" id="PF00005">
    <property type="entry name" value="ABC_tran"/>
    <property type="match status" value="2"/>
</dbReference>
<dbReference type="AlphaFoldDB" id="A0A927FV94"/>
<evidence type="ECO:0000313" key="10">
    <source>
        <dbReference type="Proteomes" id="UP000654108"/>
    </source>
</evidence>
<dbReference type="CDD" id="cd03257">
    <property type="entry name" value="ABC_NikE_OppD_transporters"/>
    <property type="match status" value="2"/>
</dbReference>
<sequence>MRSSTPLIEVQNLRTAFAFGSRTVPALHDVSFEASPGRVLGIVGESGSGKSLTARAIMRMLPENASVEAGEARFDGRNLLELDENAMRAIRGAEIAMVFQDPQTALNPVKTVGWQIEEALIVHGAAKAGARSRAIELLSMVGIPEPERRIDEFPHQFSGGMRQRVVIAIAIANSARLIIADEPTTALDVTIQAQVLRLLVDLKQRLGIAVILITHDMGVVAEICDDIVVMYAGRVVERGTVEAVFADPQHPYTRDLLHSMPRIDSERRAELPTIPGATPDLSRLPPGCPFHPRCSLAEDVCRTSVPPLAALPGRPGRLTACHVAQRLGALPPRTAAIEAPVADRQFHDQAPILVVEDLVVEFSRGGLFGRTPPVRAVDHVSLDLRPGETLGLVGESGCGKTSLSRALVGLNPISAGKVEVDGMDVTGFDAAQSAKVREQVQYVFQDPYASLNPRLTIRQILSEALEQRGVARGAREAEAARLLDMVGLDPSYLERYPKAFSGGQRQRIGIARALAVEPRLLICDEPVSALDVSIQAQVINILAELRDRLGLGILFIAHDLSVVRHLSDRVAVMYLGRIVETGPAAEVYARPRHPYTAVLLSSTPRPVPDADAMSRKIVLGGDMPSPRNPPSGCRFRTRCPIGPLYHPDRQICVSDEPALSGAGAQKAACHFPDEAAGLVPSSSP</sequence>
<evidence type="ECO:0000256" key="1">
    <source>
        <dbReference type="ARBA" id="ARBA00004417"/>
    </source>
</evidence>
<dbReference type="InterPro" id="IPR003439">
    <property type="entry name" value="ABC_transporter-like_ATP-bd"/>
</dbReference>
<dbReference type="InterPro" id="IPR013563">
    <property type="entry name" value="Oligopep_ABC_C"/>
</dbReference>
<dbReference type="Pfam" id="PF08352">
    <property type="entry name" value="oligo_HPY"/>
    <property type="match status" value="2"/>
</dbReference>
<comment type="subcellular location">
    <subcellularLocation>
        <location evidence="1">Cell inner membrane</location>
        <topology evidence="1">Peripheral membrane protein</topology>
    </subcellularLocation>
</comment>
<dbReference type="GO" id="GO:0005886">
    <property type="term" value="C:plasma membrane"/>
    <property type="evidence" value="ECO:0007669"/>
    <property type="project" value="UniProtKB-SubCell"/>
</dbReference>
<dbReference type="FunFam" id="3.40.50.300:FF:000016">
    <property type="entry name" value="Oligopeptide ABC transporter ATP-binding component"/>
    <property type="match status" value="2"/>
</dbReference>
<comment type="caution">
    <text evidence="9">The sequence shown here is derived from an EMBL/GenBank/DDBJ whole genome shotgun (WGS) entry which is preliminary data.</text>
</comment>
<dbReference type="PANTHER" id="PTHR43297:SF2">
    <property type="entry name" value="DIPEPTIDE TRANSPORT ATP-BINDING PROTEIN DPPD"/>
    <property type="match status" value="1"/>
</dbReference>
<keyword evidence="6 9" id="KW-0067">ATP-binding</keyword>
<proteinExistence type="inferred from homology"/>
<dbReference type="PROSITE" id="PS00211">
    <property type="entry name" value="ABC_TRANSPORTER_1"/>
    <property type="match status" value="2"/>
</dbReference>
<dbReference type="GO" id="GO:0016887">
    <property type="term" value="F:ATP hydrolysis activity"/>
    <property type="evidence" value="ECO:0007669"/>
    <property type="project" value="InterPro"/>
</dbReference>
<feature type="domain" description="ABC transporter" evidence="8">
    <location>
        <begin position="8"/>
        <end position="257"/>
    </location>
</feature>
<dbReference type="InterPro" id="IPR050388">
    <property type="entry name" value="ABC_Ni/Peptide_Import"/>
</dbReference>
<dbReference type="GO" id="GO:0055085">
    <property type="term" value="P:transmembrane transport"/>
    <property type="evidence" value="ECO:0007669"/>
    <property type="project" value="UniProtKB-ARBA"/>
</dbReference>
<keyword evidence="10" id="KW-1185">Reference proteome</keyword>
<reference evidence="9" key="1">
    <citation type="submission" date="2020-09" db="EMBL/GenBank/DDBJ databases">
        <title>Genome seq and assembly of Devosia sp.</title>
        <authorList>
            <person name="Chhetri G."/>
        </authorList>
    </citation>
    <scope>NUCLEOTIDE SEQUENCE</scope>
    <source>
        <strain evidence="9">PTR5</strain>
    </source>
</reference>
<dbReference type="SUPFAM" id="SSF52540">
    <property type="entry name" value="P-loop containing nucleoside triphosphate hydrolases"/>
    <property type="match status" value="2"/>
</dbReference>
<evidence type="ECO:0000256" key="6">
    <source>
        <dbReference type="ARBA" id="ARBA00022840"/>
    </source>
</evidence>
<dbReference type="EMBL" id="JACYFU010000002">
    <property type="protein sequence ID" value="MBD8065982.1"/>
    <property type="molecule type" value="Genomic_DNA"/>
</dbReference>
<evidence type="ECO:0000313" key="9">
    <source>
        <dbReference type="EMBL" id="MBD8065982.1"/>
    </source>
</evidence>
<protein>
    <submittedName>
        <fullName evidence="9">ABC transporter ATP-binding protein</fullName>
    </submittedName>
</protein>
<dbReference type="PANTHER" id="PTHR43297">
    <property type="entry name" value="OLIGOPEPTIDE TRANSPORT ATP-BINDING PROTEIN APPD"/>
    <property type="match status" value="1"/>
</dbReference>
<dbReference type="InterPro" id="IPR027417">
    <property type="entry name" value="P-loop_NTPase"/>
</dbReference>
<comment type="similarity">
    <text evidence="2">Belongs to the ABC transporter superfamily.</text>
</comment>
<evidence type="ECO:0000256" key="4">
    <source>
        <dbReference type="ARBA" id="ARBA00022475"/>
    </source>
</evidence>
<dbReference type="NCBIfam" id="TIGR01727">
    <property type="entry name" value="oligo_HPY"/>
    <property type="match status" value="2"/>
</dbReference>
<keyword evidence="4" id="KW-1003">Cell membrane</keyword>
<dbReference type="GO" id="GO:0005524">
    <property type="term" value="F:ATP binding"/>
    <property type="evidence" value="ECO:0007669"/>
    <property type="project" value="UniProtKB-KW"/>
</dbReference>